<dbReference type="GO" id="GO:0046872">
    <property type="term" value="F:metal ion binding"/>
    <property type="evidence" value="ECO:0007669"/>
    <property type="project" value="UniProtKB-KW"/>
</dbReference>
<dbReference type="InterPro" id="IPR001130">
    <property type="entry name" value="TatD-like"/>
</dbReference>
<dbReference type="PANTHER" id="PTHR46124:SF2">
    <property type="entry name" value="D-AMINOACYL-TRNA DEACYLASE"/>
    <property type="match status" value="1"/>
</dbReference>
<feature type="binding site" evidence="1">
    <location>
        <position position="94"/>
    </location>
    <ligand>
        <name>a divalent metal cation</name>
        <dbReference type="ChEBI" id="CHEBI:60240"/>
        <label>1</label>
    </ligand>
</feature>
<evidence type="ECO:0000256" key="1">
    <source>
        <dbReference type="PIRSR" id="PIRSR005902-1"/>
    </source>
</evidence>
<reference evidence="2" key="1">
    <citation type="journal article" date="2021" name="PeerJ">
        <title>Extensive microbial diversity within the chicken gut microbiome revealed by metagenomics and culture.</title>
        <authorList>
            <person name="Gilroy R."/>
            <person name="Ravi A."/>
            <person name="Getino M."/>
            <person name="Pursley I."/>
            <person name="Horton D.L."/>
            <person name="Alikhan N.F."/>
            <person name="Baker D."/>
            <person name="Gharbi K."/>
            <person name="Hall N."/>
            <person name="Watson M."/>
            <person name="Adriaenssens E.M."/>
            <person name="Foster-Nyarko E."/>
            <person name="Jarju S."/>
            <person name="Secka A."/>
            <person name="Antonio M."/>
            <person name="Oren A."/>
            <person name="Chaudhuri R.R."/>
            <person name="La Ragione R."/>
            <person name="Hildebrand F."/>
            <person name="Pallen M.J."/>
        </authorList>
    </citation>
    <scope>NUCLEOTIDE SEQUENCE</scope>
    <source>
        <strain evidence="2">14975</strain>
    </source>
</reference>
<dbReference type="Pfam" id="PF01026">
    <property type="entry name" value="TatD_DNase"/>
    <property type="match status" value="1"/>
</dbReference>
<feature type="binding site" evidence="1">
    <location>
        <position position="8"/>
    </location>
    <ligand>
        <name>a divalent metal cation</name>
        <dbReference type="ChEBI" id="CHEBI:60240"/>
        <label>1</label>
    </ligand>
</feature>
<feature type="binding site" evidence="1">
    <location>
        <position position="6"/>
    </location>
    <ligand>
        <name>a divalent metal cation</name>
        <dbReference type="ChEBI" id="CHEBI:60240"/>
        <label>1</label>
    </ligand>
</feature>
<name>A0A9D2AGA0_9BACT</name>
<dbReference type="SUPFAM" id="SSF51556">
    <property type="entry name" value="Metallo-dependent hydrolases"/>
    <property type="match status" value="1"/>
</dbReference>
<reference evidence="2" key="2">
    <citation type="submission" date="2021-04" db="EMBL/GenBank/DDBJ databases">
        <authorList>
            <person name="Gilroy R."/>
        </authorList>
    </citation>
    <scope>NUCLEOTIDE SEQUENCE</scope>
    <source>
        <strain evidence="2">14975</strain>
    </source>
</reference>
<dbReference type="PIRSF" id="PIRSF005902">
    <property type="entry name" value="DNase_TatD"/>
    <property type="match status" value="1"/>
</dbReference>
<dbReference type="Proteomes" id="UP000823964">
    <property type="component" value="Unassembled WGS sequence"/>
</dbReference>
<dbReference type="EMBL" id="DXFQ01000013">
    <property type="protein sequence ID" value="HIX19115.1"/>
    <property type="molecule type" value="Genomic_DNA"/>
</dbReference>
<evidence type="ECO:0000313" key="3">
    <source>
        <dbReference type="Proteomes" id="UP000823964"/>
    </source>
</evidence>
<dbReference type="GO" id="GO:0016788">
    <property type="term" value="F:hydrolase activity, acting on ester bonds"/>
    <property type="evidence" value="ECO:0007669"/>
    <property type="project" value="InterPro"/>
</dbReference>
<feature type="binding site" evidence="1">
    <location>
        <position position="137"/>
    </location>
    <ligand>
        <name>a divalent metal cation</name>
        <dbReference type="ChEBI" id="CHEBI:60240"/>
        <label>2</label>
    </ligand>
</feature>
<feature type="binding site" evidence="1">
    <location>
        <position position="216"/>
    </location>
    <ligand>
        <name>a divalent metal cation</name>
        <dbReference type="ChEBI" id="CHEBI:60240"/>
        <label>1</label>
    </ligand>
</feature>
<proteinExistence type="predicted"/>
<gene>
    <name evidence="2" type="ORF">H9862_00760</name>
</gene>
<dbReference type="GO" id="GO:0005829">
    <property type="term" value="C:cytosol"/>
    <property type="evidence" value="ECO:0007669"/>
    <property type="project" value="TreeGrafter"/>
</dbReference>
<keyword evidence="1" id="KW-0479">Metal-binding</keyword>
<dbReference type="InterPro" id="IPR032466">
    <property type="entry name" value="Metal_Hydrolase"/>
</dbReference>
<dbReference type="CDD" id="cd01310">
    <property type="entry name" value="TatD_DNAse"/>
    <property type="match status" value="1"/>
</dbReference>
<evidence type="ECO:0000313" key="2">
    <source>
        <dbReference type="EMBL" id="HIX19115.1"/>
    </source>
</evidence>
<organism evidence="2 3">
    <name type="scientific">Candidatus Akkermansia intestinigallinarum</name>
    <dbReference type="NCBI Taxonomy" id="2838431"/>
    <lineage>
        <taxon>Bacteria</taxon>
        <taxon>Pseudomonadati</taxon>
        <taxon>Verrucomicrobiota</taxon>
        <taxon>Verrucomicrobiia</taxon>
        <taxon>Verrucomicrobiales</taxon>
        <taxon>Akkermansiaceae</taxon>
        <taxon>Akkermansia</taxon>
    </lineage>
</organism>
<dbReference type="AlphaFoldDB" id="A0A9D2AGA0"/>
<dbReference type="Gene3D" id="3.20.20.140">
    <property type="entry name" value="Metal-dependent hydrolases"/>
    <property type="match status" value="1"/>
</dbReference>
<feature type="binding site" evidence="1">
    <location>
        <position position="165"/>
    </location>
    <ligand>
        <name>a divalent metal cation</name>
        <dbReference type="ChEBI" id="CHEBI:60240"/>
        <label>2</label>
    </ligand>
</feature>
<accession>A0A9D2AGA0</accession>
<keyword evidence="2" id="KW-0378">Hydrolase</keyword>
<dbReference type="PANTHER" id="PTHR46124">
    <property type="entry name" value="D-AMINOACYL-TRNA DEACYLASE"/>
    <property type="match status" value="1"/>
</dbReference>
<protein>
    <submittedName>
        <fullName evidence="2">TatD family hydrolase</fullName>
    </submittedName>
</protein>
<comment type="caution">
    <text evidence="2">The sequence shown here is derived from an EMBL/GenBank/DDBJ whole genome shotgun (WGS) entry which is preliminary data.</text>
</comment>
<sequence length="269" mass="30216">MIIDTHCHLASPKYENLDELRRNSLALGVGHCISQGTAPDDWELTLAQARQMPDFITPCLATHPSECMACSDEQLEQMEELCRANRDSLAAIGESGLDYYWDAPEGCDTETYYARQKMMLERHFALAAELGLNISLHTRERKGSACFDDAFAIARNFPTVRPVFHCFIGTQQQAERIFSELDGMISFTGLITFRKTEAVQAVAAWCPADRFMLETDSPFLSPEPMRGQLNIPGRTRYVAEKVAALRGCSLEEIAELTTANARRFFRLSC</sequence>